<dbReference type="InterPro" id="IPR030400">
    <property type="entry name" value="Sedolisin_dom"/>
</dbReference>
<dbReference type="PROSITE" id="PS51695">
    <property type="entry name" value="SEDOLISIN"/>
    <property type="match status" value="1"/>
</dbReference>
<dbReference type="SMART" id="SM00944">
    <property type="entry name" value="Pro-kuma_activ"/>
    <property type="match status" value="1"/>
</dbReference>
<evidence type="ECO:0000313" key="11">
    <source>
        <dbReference type="EMBL" id="MBX8644094.1"/>
    </source>
</evidence>
<dbReference type="InterPro" id="IPR015366">
    <property type="entry name" value="S53_propep"/>
</dbReference>
<comment type="caution">
    <text evidence="11">The sequence shown here is derived from an EMBL/GenBank/DDBJ whole genome shotgun (WGS) entry which is preliminary data.</text>
</comment>
<dbReference type="PANTHER" id="PTHR14218">
    <property type="entry name" value="PROTEASE S8 TRIPEPTIDYL PEPTIDASE I CLN2"/>
    <property type="match status" value="1"/>
</dbReference>
<feature type="coiled-coil region" evidence="8">
    <location>
        <begin position="1095"/>
        <end position="1143"/>
    </location>
</feature>
<keyword evidence="2" id="KW-0645">Protease</keyword>
<keyword evidence="9" id="KW-1133">Transmembrane helix</keyword>
<dbReference type="InterPro" id="IPR036852">
    <property type="entry name" value="Peptidase_S8/S53_dom_sf"/>
</dbReference>
<dbReference type="SUPFAM" id="SSF54897">
    <property type="entry name" value="Protease propeptides/inhibitors"/>
    <property type="match status" value="1"/>
</dbReference>
<keyword evidence="8" id="KW-0175">Coiled coil</keyword>
<dbReference type="InterPro" id="IPR017001">
    <property type="entry name" value="Pept_S53_physarolisin-II_arc"/>
</dbReference>
<gene>
    <name evidence="11" type="ORF">KIY12_05140</name>
</gene>
<protein>
    <submittedName>
        <fullName evidence="11">Peptidase S53</fullName>
    </submittedName>
</protein>
<dbReference type="PANTHER" id="PTHR14218:SF15">
    <property type="entry name" value="TRIPEPTIDYL-PEPTIDASE 1"/>
    <property type="match status" value="1"/>
</dbReference>
<evidence type="ECO:0000256" key="1">
    <source>
        <dbReference type="ARBA" id="ARBA00001913"/>
    </source>
</evidence>
<dbReference type="CDD" id="cd04056">
    <property type="entry name" value="Peptidases_S53"/>
    <property type="match status" value="1"/>
</dbReference>
<dbReference type="GO" id="GO:0008240">
    <property type="term" value="F:tripeptidyl-peptidase activity"/>
    <property type="evidence" value="ECO:0007669"/>
    <property type="project" value="TreeGrafter"/>
</dbReference>
<evidence type="ECO:0000256" key="3">
    <source>
        <dbReference type="ARBA" id="ARBA00022723"/>
    </source>
</evidence>
<dbReference type="AlphaFoldDB" id="A0A8J8CD37"/>
<keyword evidence="5" id="KW-0720">Serine protease</keyword>
<feature type="transmembrane region" description="Helical" evidence="9">
    <location>
        <begin position="1195"/>
        <end position="1215"/>
    </location>
</feature>
<dbReference type="InterPro" id="IPR023828">
    <property type="entry name" value="Peptidase_S8_Ser-AS"/>
</dbReference>
<dbReference type="CDD" id="cd11377">
    <property type="entry name" value="Pro-peptidase_S53"/>
    <property type="match status" value="1"/>
</dbReference>
<dbReference type="GO" id="GO:0004252">
    <property type="term" value="F:serine-type endopeptidase activity"/>
    <property type="evidence" value="ECO:0007669"/>
    <property type="project" value="InterPro"/>
</dbReference>
<organism evidence="11 12">
    <name type="scientific">Candidatus Sysuiplasma superficiale</name>
    <dbReference type="NCBI Taxonomy" id="2823368"/>
    <lineage>
        <taxon>Archaea</taxon>
        <taxon>Methanobacteriati</taxon>
        <taxon>Thermoplasmatota</taxon>
        <taxon>Thermoplasmata</taxon>
        <taxon>Candidatus Sysuiplasmatales</taxon>
        <taxon>Candidatus Sysuiplasmataceae</taxon>
        <taxon>Candidatus Sysuiplasma</taxon>
    </lineage>
</organism>
<dbReference type="PROSITE" id="PS00138">
    <property type="entry name" value="SUBTILASE_SER"/>
    <property type="match status" value="1"/>
</dbReference>
<evidence type="ECO:0000256" key="6">
    <source>
        <dbReference type="ARBA" id="ARBA00022837"/>
    </source>
</evidence>
<dbReference type="Gene3D" id="3.40.50.200">
    <property type="entry name" value="Peptidase S8/S53 domain"/>
    <property type="match status" value="1"/>
</dbReference>
<evidence type="ECO:0000259" key="10">
    <source>
        <dbReference type="PROSITE" id="PS51695"/>
    </source>
</evidence>
<dbReference type="GO" id="GO:0046872">
    <property type="term" value="F:metal ion binding"/>
    <property type="evidence" value="ECO:0007669"/>
    <property type="project" value="UniProtKB-KW"/>
</dbReference>
<evidence type="ECO:0000256" key="8">
    <source>
        <dbReference type="SAM" id="Coils"/>
    </source>
</evidence>
<dbReference type="EMBL" id="JAHEAC010000037">
    <property type="protein sequence ID" value="MBX8644094.1"/>
    <property type="molecule type" value="Genomic_DNA"/>
</dbReference>
<evidence type="ECO:0000256" key="4">
    <source>
        <dbReference type="ARBA" id="ARBA00022801"/>
    </source>
</evidence>
<sequence>MSGGTMRRVDSDKLFLATIVIAIVIALLVIVPAGYASLQNLPAAVGAGGNAPSGRFLTIPNTAASGYSQISNLSNSTTIPFTVYVPLTNISLINYYSTAISTPGSPLYRHFMTPSRIRTLFTNSKAYQSTLNYLSAHGFNVVAQSMNSLIVATGTVKQIKEYLGLSVGLYSNGKSSYYNAYGTPLIPGVDFYASNLTASLFSHPSTMVNQTLINSMRKVTQQVNPLFSIEPYPATALQTVYNTTGLYSEGINGSGQTIGILDFYGDPYIAQELSYFDSLYGLQAPPALNIIPIGPYNPALGLSTGWAGEISLDVEASHTMAPGATIDLYIANGNLPLAAPISTIVGDDAVNSLSQSFSIPESTFANFPAPVTYFNVILPDLFYQLGSMEGITFSASTGDAGGSGYSSGPLGTPGYPSTSPFVTALGGTTTYLTFNGNAVSSFNQTAWSNYGFVPDFVNYGGSTGGISMLEPLPWYQQNLPRISHGPYPAGRMVPDVSLEASVFPGMVYVFPGNQAGISGGTSEASPLFAGLIALLGQYEGGKVGLINPALYQLAGNSSVYSKAFDPITVGYNIPWTAGKGYNLVTGLGAINMGALAYYFKKMTMTAPPPTLSIQVIPENSTGGQPFEFPQGTTITVNATIMSSVGLVTSGSFNASLISLDGEVASTTLKLNSTTDTWEGYLTVPIVAANTGISDVVVSGSNSSGVSGIGMAEVYLGYYATILNVISADSYIFNTTVTVPITVMAMQSWITNGTAVDSPLGLFPLSYSILDTSNPVLSNGYSVVGPQIILPYNSTLGVNEGTITETYPAGPILFVGNASYVYLPVTNGVGLQQSFILGPQGVEPGSVGAGQNIYVAPFVSLPLNLFNTNVLFGSSVTFSLVNSNGVLVSQVTVPSFGSPTPFSELPVPSTTPPGLYTILISSVYNTISGSSVTGSFYGQILVTSKANVPMVSISPSVLYEGQTATVTANITYPNGTEVQYGMYSAFLYPSDLNPEYTSVINDVATVPIPLYYSTAAKEWVGTLYLPSGNSSGSISFENGLPDWSGYYSLLVVGLAADGLPTVSNMSHDISFYLESPLIASIQNETITLANRLSALQSEVTSLIQQLRNNITSLRNNISALQANISAMKTELLSVQSQLSSLQAQLNYVNTTFGVNTSHLQVEITNLQKQDSALLSKLNAEQSGLTANRSDTSNDTYLAIGAIALAAVALIVAAVSMRRKK</sequence>
<comment type="cofactor">
    <cofactor evidence="1">
        <name>Ca(2+)</name>
        <dbReference type="ChEBI" id="CHEBI:29108"/>
    </cofactor>
</comment>
<dbReference type="PIRSF" id="PIRSF032623">
    <property type="entry name" value="Peptidase_SSO2181_prd"/>
    <property type="match status" value="1"/>
</dbReference>
<keyword evidence="7" id="KW-0865">Zymogen</keyword>
<evidence type="ECO:0000256" key="7">
    <source>
        <dbReference type="ARBA" id="ARBA00023145"/>
    </source>
</evidence>
<feature type="domain" description="Peptidase S53" evidence="10">
    <location>
        <begin position="228"/>
        <end position="602"/>
    </location>
</feature>
<feature type="transmembrane region" description="Helical" evidence="9">
    <location>
        <begin position="14"/>
        <end position="35"/>
    </location>
</feature>
<keyword evidence="6" id="KW-0106">Calcium</keyword>
<evidence type="ECO:0000256" key="9">
    <source>
        <dbReference type="SAM" id="Phobius"/>
    </source>
</evidence>
<evidence type="ECO:0000256" key="2">
    <source>
        <dbReference type="ARBA" id="ARBA00022670"/>
    </source>
</evidence>
<keyword evidence="3" id="KW-0479">Metal-binding</keyword>
<dbReference type="GO" id="GO:0006508">
    <property type="term" value="P:proteolysis"/>
    <property type="evidence" value="ECO:0007669"/>
    <property type="project" value="UniProtKB-KW"/>
</dbReference>
<keyword evidence="9" id="KW-0472">Membrane</keyword>
<keyword evidence="9" id="KW-0812">Transmembrane</keyword>
<name>A0A8J8CD37_9ARCH</name>
<evidence type="ECO:0000256" key="5">
    <source>
        <dbReference type="ARBA" id="ARBA00022825"/>
    </source>
</evidence>
<keyword evidence="4" id="KW-0378">Hydrolase</keyword>
<accession>A0A8J8CD37</accession>
<dbReference type="Pfam" id="PF09286">
    <property type="entry name" value="Pro-kuma_activ"/>
    <property type="match status" value="1"/>
</dbReference>
<reference evidence="11" key="1">
    <citation type="submission" date="2021-05" db="EMBL/GenBank/DDBJ databases">
        <title>Genomic insights into ecological role and evolution of a novel Thermoplasmata order Candidatus Sysuiplasmatales.</title>
        <authorList>
            <person name="Yuan Y."/>
        </authorList>
    </citation>
    <scope>NUCLEOTIDE SEQUENCE</scope>
    <source>
        <strain evidence="11">TUT19-bin139</strain>
    </source>
</reference>
<dbReference type="SUPFAM" id="SSF52743">
    <property type="entry name" value="Subtilisin-like"/>
    <property type="match status" value="1"/>
</dbReference>
<proteinExistence type="predicted"/>
<dbReference type="Gene3D" id="1.10.287.1490">
    <property type="match status" value="1"/>
</dbReference>
<dbReference type="Proteomes" id="UP000750197">
    <property type="component" value="Unassembled WGS sequence"/>
</dbReference>
<evidence type="ECO:0000313" key="12">
    <source>
        <dbReference type="Proteomes" id="UP000750197"/>
    </source>
</evidence>
<dbReference type="InterPro" id="IPR050819">
    <property type="entry name" value="Tripeptidyl-peptidase_I"/>
</dbReference>